<name>A0A9W7G0T4_9STRA</name>
<protein>
    <submittedName>
        <fullName evidence="3">Uncharacterized protein</fullName>
    </submittedName>
</protein>
<proteinExistence type="predicted"/>
<keyword evidence="1" id="KW-0175">Coiled coil</keyword>
<feature type="coiled-coil region" evidence="1">
    <location>
        <begin position="82"/>
        <end position="109"/>
    </location>
</feature>
<feature type="region of interest" description="Disordered" evidence="2">
    <location>
        <begin position="862"/>
        <end position="885"/>
    </location>
</feature>
<feature type="coiled-coil region" evidence="1">
    <location>
        <begin position="582"/>
        <end position="691"/>
    </location>
</feature>
<organism evidence="3 4">
    <name type="scientific">Triparma columacea</name>
    <dbReference type="NCBI Taxonomy" id="722753"/>
    <lineage>
        <taxon>Eukaryota</taxon>
        <taxon>Sar</taxon>
        <taxon>Stramenopiles</taxon>
        <taxon>Ochrophyta</taxon>
        <taxon>Bolidophyceae</taxon>
        <taxon>Parmales</taxon>
        <taxon>Triparmaceae</taxon>
        <taxon>Triparma</taxon>
    </lineage>
</organism>
<feature type="region of interest" description="Disordered" evidence="2">
    <location>
        <begin position="709"/>
        <end position="729"/>
    </location>
</feature>
<dbReference type="Proteomes" id="UP001165065">
    <property type="component" value="Unassembled WGS sequence"/>
</dbReference>
<dbReference type="GO" id="GO:0007020">
    <property type="term" value="P:microtubule nucleation"/>
    <property type="evidence" value="ECO:0007669"/>
    <property type="project" value="TreeGrafter"/>
</dbReference>
<accession>A0A9W7G0T4</accession>
<dbReference type="GO" id="GO:0034451">
    <property type="term" value="C:centriolar satellite"/>
    <property type="evidence" value="ECO:0007669"/>
    <property type="project" value="TreeGrafter"/>
</dbReference>
<gene>
    <name evidence="3" type="ORF">TrCOL_g6790</name>
</gene>
<sequence>MASTPPVPPPIGATPITNSDIKSLIIEKEEELQSLTNYRLESLQSLLSQKSSHLTSVMSQFNKLREDFEYNVKVVEGRDRELKRYEDYVGALERKVEEAAEEVRRLEVVRSEDMDRSRKEVLGVKEEVDFWRSKFDSMVKESDESRFKFERERDSMLRDVEEGRREQQRITREREEDMEAQRREVTGTFDEVLRVREMEGRRREEELKNSLREVESRLSDAMGQVEICRGREVDLRAQAERDRASAEEAERALRQTRWACEDQLRVNSGALMEKGRLLEETKKVKDEMTEEYERKMGELLGSLHEVEKAFVEQRAKHTAEAAQLNQLKDETVRKQREKLEGVIEALTNKVSQGEARIEMVENQWQDDRKDFEGKVRSIQDKARAEGAEMLRKLTKAEEEARDAKSRAFTAETERNNEGDRIKEMATKERELQVMVEGLRAELAKADGGVEEARRLSKDRLGAMQREHERVIEKMEDEREKEVREMKGHVDRIQAEMRSMEDKVRQGEDEASRLRAELHGTKMRMRFNEGTSAIGADTGAFGIINQQPSPMFSDDMGPATPLVIESMGEGSAFGKDAELEKENRKLKDMVGMMRKEMEELTAELMSPQGDEGGGVSKRAVEALEQQLVHARENVKSLRNQVMELERQIAISDEAASRGKMPSQKTVEAEIKVKELEDKLGETNLELKTIMGDRDRLLDLSNKLRVDMMRASPKKEPPSGYEDEIDGDVNNNPASRQLAEVIRKSEAKVAAKYESKIADIESSLRNLSEHNRMVRTAVDKWGGATMDGMHVPGMRIGGLDEDEKNGSLMDARRALLAAKEDLVGIGGAGSGWGDFGSGVPLDNLGMGGGNGGIGYSRPTMLRSGGGYSSSVMTDSQREAKERLARSQRRRIELLNERRKVRNWNVKDDGEED</sequence>
<dbReference type="GO" id="GO:0060271">
    <property type="term" value="P:cilium assembly"/>
    <property type="evidence" value="ECO:0007669"/>
    <property type="project" value="TreeGrafter"/>
</dbReference>
<dbReference type="InterPro" id="IPR042481">
    <property type="entry name" value="CCDC57"/>
</dbReference>
<feature type="coiled-coil region" evidence="1">
    <location>
        <begin position="457"/>
        <end position="516"/>
    </location>
</feature>
<comment type="caution">
    <text evidence="3">The sequence shown here is derived from an EMBL/GenBank/DDBJ whole genome shotgun (WGS) entry which is preliminary data.</text>
</comment>
<dbReference type="EMBL" id="BRYA01000633">
    <property type="protein sequence ID" value="GMI26593.1"/>
    <property type="molecule type" value="Genomic_DNA"/>
</dbReference>
<evidence type="ECO:0000313" key="3">
    <source>
        <dbReference type="EMBL" id="GMI26593.1"/>
    </source>
</evidence>
<keyword evidence="4" id="KW-1185">Reference proteome</keyword>
<feature type="region of interest" description="Disordered" evidence="2">
    <location>
        <begin position="160"/>
        <end position="181"/>
    </location>
</feature>
<dbReference type="GO" id="GO:0005876">
    <property type="term" value="C:spindle microtubule"/>
    <property type="evidence" value="ECO:0007669"/>
    <property type="project" value="TreeGrafter"/>
</dbReference>
<evidence type="ECO:0000256" key="1">
    <source>
        <dbReference type="SAM" id="Coils"/>
    </source>
</evidence>
<feature type="coiled-coil region" evidence="1">
    <location>
        <begin position="204"/>
        <end position="298"/>
    </location>
</feature>
<dbReference type="PANTHER" id="PTHR46725">
    <property type="entry name" value="COILED-COIL DOMAIN-CONTAINING PROTEIN 57"/>
    <property type="match status" value="1"/>
</dbReference>
<dbReference type="AlphaFoldDB" id="A0A9W7G0T4"/>
<evidence type="ECO:0000313" key="4">
    <source>
        <dbReference type="Proteomes" id="UP001165065"/>
    </source>
</evidence>
<feature type="compositionally biased region" description="Basic and acidic residues" evidence="2">
    <location>
        <begin position="873"/>
        <end position="885"/>
    </location>
</feature>
<dbReference type="OrthoDB" id="568502at2759"/>
<dbReference type="PANTHER" id="PTHR46725:SF1">
    <property type="entry name" value="COILED-COIL DOMAIN-CONTAINING PROTEIN 57"/>
    <property type="match status" value="1"/>
</dbReference>
<evidence type="ECO:0000256" key="2">
    <source>
        <dbReference type="SAM" id="MobiDB-lite"/>
    </source>
</evidence>
<feature type="region of interest" description="Disordered" evidence="2">
    <location>
        <begin position="397"/>
        <end position="419"/>
    </location>
</feature>
<reference evidence="4" key="1">
    <citation type="journal article" date="2023" name="Commun. Biol.">
        <title>Genome analysis of Parmales, the sister group of diatoms, reveals the evolutionary specialization of diatoms from phago-mixotrophs to photoautotrophs.</title>
        <authorList>
            <person name="Ban H."/>
            <person name="Sato S."/>
            <person name="Yoshikawa S."/>
            <person name="Yamada K."/>
            <person name="Nakamura Y."/>
            <person name="Ichinomiya M."/>
            <person name="Sato N."/>
            <person name="Blanc-Mathieu R."/>
            <person name="Endo H."/>
            <person name="Kuwata A."/>
            <person name="Ogata H."/>
        </authorList>
    </citation>
    <scope>NUCLEOTIDE SEQUENCE [LARGE SCALE GENOMIC DNA]</scope>
</reference>
<dbReference type="GO" id="GO:0045931">
    <property type="term" value="P:positive regulation of mitotic cell cycle"/>
    <property type="evidence" value="ECO:0007669"/>
    <property type="project" value="TreeGrafter"/>
</dbReference>